<dbReference type="GO" id="GO:0051287">
    <property type="term" value="F:NAD binding"/>
    <property type="evidence" value="ECO:0007669"/>
    <property type="project" value="InterPro"/>
</dbReference>
<dbReference type="PATRIC" id="fig|1515334.3.peg.4553"/>
<keyword evidence="8" id="KW-1185">Reference proteome</keyword>
<dbReference type="GO" id="GO:0030267">
    <property type="term" value="F:glyoxylate reductase (NADPH) activity"/>
    <property type="evidence" value="ECO:0007669"/>
    <property type="project" value="TreeGrafter"/>
</dbReference>
<dbReference type="InterPro" id="IPR006140">
    <property type="entry name" value="D-isomer_DH_NAD-bd"/>
</dbReference>
<evidence type="ECO:0000313" key="7">
    <source>
        <dbReference type="EMBL" id="KHQ50818.1"/>
    </source>
</evidence>
<evidence type="ECO:0000256" key="1">
    <source>
        <dbReference type="ARBA" id="ARBA00005854"/>
    </source>
</evidence>
<comment type="similarity">
    <text evidence="1 4">Belongs to the D-isomer specific 2-hydroxyacid dehydrogenase family.</text>
</comment>
<evidence type="ECO:0000313" key="8">
    <source>
        <dbReference type="Proteomes" id="UP000030960"/>
    </source>
</evidence>
<gene>
    <name evidence="7" type="ORF">OA50_04530</name>
</gene>
<dbReference type="PROSITE" id="PS00670">
    <property type="entry name" value="D_2_HYDROXYACID_DH_2"/>
    <property type="match status" value="1"/>
</dbReference>
<sequence>MKGAGPGHRPRALDIVPAGDGMGDAALSMVDECMSKPKVLVTRRWPAAVEARLSELYDVTLNEADRPMTAEALRRALAEHDAVLPTVTDHLGADVFEGSPRARILANYGAGFSHIDTEAAARQGIVVTNTPDVLSECTADIAMTLLLMVARRAGEGERELRAGQWTGWRPTHLVGTRVSGKVLGIVGFGRIGQEMAQRAHFGFGMTVLVQNRSKVAPEVLARFGARQVDSLDTLLMESDFISLHCPGGAANRHLIGASALAAMRPGGVLINTARGEVVDAAALADALEAGRIGGAGLDVFEGEPAIAPELMAAPNLVMLPHLGSATRETREEMGFRVLANLEDFFAGQAPRDRVA</sequence>
<dbReference type="PANTHER" id="PTHR10996:SF283">
    <property type="entry name" value="GLYOXYLATE_HYDROXYPYRUVATE REDUCTASE B"/>
    <property type="match status" value="1"/>
</dbReference>
<reference evidence="7 8" key="1">
    <citation type="submission" date="2014-10" db="EMBL/GenBank/DDBJ databases">
        <title>Genome sequence of Ponticoccus sp. strain UMTAT08 isolated from clonal culture of toxic dinoflagellate Alexandrium tamiyavanichii.</title>
        <authorList>
            <person name="Gan H.Y."/>
            <person name="Muhd D.-D."/>
            <person name="Mohd Noor M.E."/>
            <person name="Yeong Y.S."/>
            <person name="Usup G."/>
        </authorList>
    </citation>
    <scope>NUCLEOTIDE SEQUENCE [LARGE SCALE GENOMIC DNA]</scope>
    <source>
        <strain evidence="7 8">UMTAT08</strain>
    </source>
</reference>
<dbReference type="GO" id="GO:0005829">
    <property type="term" value="C:cytosol"/>
    <property type="evidence" value="ECO:0007669"/>
    <property type="project" value="TreeGrafter"/>
</dbReference>
<dbReference type="Gene3D" id="3.40.50.720">
    <property type="entry name" value="NAD(P)-binding Rossmann-like Domain"/>
    <property type="match status" value="2"/>
</dbReference>
<dbReference type="Pfam" id="PF02826">
    <property type="entry name" value="2-Hacid_dh_C"/>
    <property type="match status" value="1"/>
</dbReference>
<dbReference type="AlphaFoldDB" id="A0A0B3RVQ0"/>
<dbReference type="FunFam" id="3.40.50.720:FF:000203">
    <property type="entry name" value="D-3-phosphoglycerate dehydrogenase (SerA)"/>
    <property type="match status" value="1"/>
</dbReference>
<feature type="domain" description="D-isomer specific 2-hydroxyacid dehydrogenase catalytic" evidence="5">
    <location>
        <begin position="40"/>
        <end position="354"/>
    </location>
</feature>
<evidence type="ECO:0000259" key="6">
    <source>
        <dbReference type="Pfam" id="PF02826"/>
    </source>
</evidence>
<organism evidence="7 8">
    <name type="scientific">Mameliella alba</name>
    <dbReference type="NCBI Taxonomy" id="561184"/>
    <lineage>
        <taxon>Bacteria</taxon>
        <taxon>Pseudomonadati</taxon>
        <taxon>Pseudomonadota</taxon>
        <taxon>Alphaproteobacteria</taxon>
        <taxon>Rhodobacterales</taxon>
        <taxon>Roseobacteraceae</taxon>
        <taxon>Mameliella</taxon>
    </lineage>
</organism>
<evidence type="ECO:0000259" key="5">
    <source>
        <dbReference type="Pfam" id="PF00389"/>
    </source>
</evidence>
<evidence type="ECO:0000256" key="2">
    <source>
        <dbReference type="ARBA" id="ARBA00023002"/>
    </source>
</evidence>
<protein>
    <submittedName>
        <fullName evidence="7">2-hydroxyacid dehydrogenase</fullName>
    </submittedName>
</protein>
<dbReference type="InterPro" id="IPR050223">
    <property type="entry name" value="D-isomer_2-hydroxyacid_DH"/>
</dbReference>
<dbReference type="InterPro" id="IPR036291">
    <property type="entry name" value="NAD(P)-bd_dom_sf"/>
</dbReference>
<dbReference type="GO" id="GO:0016618">
    <property type="term" value="F:hydroxypyruvate reductase [NAD(P)H] activity"/>
    <property type="evidence" value="ECO:0007669"/>
    <property type="project" value="TreeGrafter"/>
</dbReference>
<feature type="domain" description="D-isomer specific 2-hydroxyacid dehydrogenase NAD-binding" evidence="6">
    <location>
        <begin position="143"/>
        <end position="323"/>
    </location>
</feature>
<keyword evidence="2 4" id="KW-0560">Oxidoreductase</keyword>
<dbReference type="InterPro" id="IPR029753">
    <property type="entry name" value="D-isomer_DH_CS"/>
</dbReference>
<keyword evidence="3" id="KW-0520">NAD</keyword>
<dbReference type="Pfam" id="PF00389">
    <property type="entry name" value="2-Hacid_dh"/>
    <property type="match status" value="1"/>
</dbReference>
<dbReference type="EMBL" id="JSUQ01000021">
    <property type="protein sequence ID" value="KHQ50818.1"/>
    <property type="molecule type" value="Genomic_DNA"/>
</dbReference>
<evidence type="ECO:0000256" key="4">
    <source>
        <dbReference type="RuleBase" id="RU003719"/>
    </source>
</evidence>
<dbReference type="SUPFAM" id="SSF51735">
    <property type="entry name" value="NAD(P)-binding Rossmann-fold domains"/>
    <property type="match status" value="1"/>
</dbReference>
<dbReference type="InterPro" id="IPR006139">
    <property type="entry name" value="D-isomer_2_OHA_DH_cat_dom"/>
</dbReference>
<proteinExistence type="inferred from homology"/>
<accession>A0A0B3RVQ0</accession>
<dbReference type="PROSITE" id="PS00671">
    <property type="entry name" value="D_2_HYDROXYACID_DH_3"/>
    <property type="match status" value="1"/>
</dbReference>
<dbReference type="CDD" id="cd05301">
    <property type="entry name" value="GDH"/>
    <property type="match status" value="1"/>
</dbReference>
<name>A0A0B3RVQ0_9RHOB</name>
<dbReference type="SUPFAM" id="SSF52283">
    <property type="entry name" value="Formate/glycerate dehydrogenase catalytic domain-like"/>
    <property type="match status" value="1"/>
</dbReference>
<comment type="caution">
    <text evidence="7">The sequence shown here is derived from an EMBL/GenBank/DDBJ whole genome shotgun (WGS) entry which is preliminary data.</text>
</comment>
<evidence type="ECO:0000256" key="3">
    <source>
        <dbReference type="ARBA" id="ARBA00023027"/>
    </source>
</evidence>
<dbReference type="PANTHER" id="PTHR10996">
    <property type="entry name" value="2-HYDROXYACID DEHYDROGENASE-RELATED"/>
    <property type="match status" value="1"/>
</dbReference>
<dbReference type="STRING" id="561184.SAMN05216376_12425"/>
<dbReference type="Proteomes" id="UP000030960">
    <property type="component" value="Unassembled WGS sequence"/>
</dbReference>